<keyword evidence="3" id="KW-0479">Metal-binding</keyword>
<dbReference type="InterPro" id="IPR050748">
    <property type="entry name" value="Glycosyltrans_8_dom-fam"/>
</dbReference>
<evidence type="ECO:0000256" key="1">
    <source>
        <dbReference type="ARBA" id="ARBA00022676"/>
    </source>
</evidence>
<reference evidence="5" key="2">
    <citation type="submission" date="2021-04" db="EMBL/GenBank/DDBJ databases">
        <authorList>
            <person name="Gilroy R."/>
        </authorList>
    </citation>
    <scope>NUCLEOTIDE SEQUENCE</scope>
    <source>
        <strain evidence="5">2189</strain>
    </source>
</reference>
<keyword evidence="1" id="KW-0328">Glycosyltransferase</keyword>
<dbReference type="Pfam" id="PF01501">
    <property type="entry name" value="Glyco_transf_8"/>
    <property type="match status" value="1"/>
</dbReference>
<protein>
    <submittedName>
        <fullName evidence="5">DUF4422 domain-containing protein</fullName>
    </submittedName>
</protein>
<accession>A0A9D1W174</accession>
<dbReference type="InterPro" id="IPR002495">
    <property type="entry name" value="Glyco_trans_8"/>
</dbReference>
<proteinExistence type="predicted"/>
<keyword evidence="2" id="KW-0808">Transferase</keyword>
<name>A0A9D1W174_9FIRM</name>
<dbReference type="Pfam" id="PF14393">
    <property type="entry name" value="DUF4422"/>
    <property type="match status" value="1"/>
</dbReference>
<dbReference type="EMBL" id="DXEW01000020">
    <property type="protein sequence ID" value="HIX50412.1"/>
    <property type="molecule type" value="Genomic_DNA"/>
</dbReference>
<evidence type="ECO:0000256" key="2">
    <source>
        <dbReference type="ARBA" id="ARBA00022679"/>
    </source>
</evidence>
<gene>
    <name evidence="5" type="ORF">H9851_03940</name>
</gene>
<dbReference type="InterPro" id="IPR025536">
    <property type="entry name" value="DUF4422"/>
</dbReference>
<evidence type="ECO:0000259" key="4">
    <source>
        <dbReference type="Pfam" id="PF14393"/>
    </source>
</evidence>
<reference evidence="5" key="1">
    <citation type="journal article" date="2021" name="PeerJ">
        <title>Extensive microbial diversity within the chicken gut microbiome revealed by metagenomics and culture.</title>
        <authorList>
            <person name="Gilroy R."/>
            <person name="Ravi A."/>
            <person name="Getino M."/>
            <person name="Pursley I."/>
            <person name="Horton D.L."/>
            <person name="Alikhan N.F."/>
            <person name="Baker D."/>
            <person name="Gharbi K."/>
            <person name="Hall N."/>
            <person name="Watson M."/>
            <person name="Adriaenssens E.M."/>
            <person name="Foster-Nyarko E."/>
            <person name="Jarju S."/>
            <person name="Secka A."/>
            <person name="Antonio M."/>
            <person name="Oren A."/>
            <person name="Chaudhuri R.R."/>
            <person name="La Ragione R."/>
            <person name="Hildebrand F."/>
            <person name="Pallen M.J."/>
        </authorList>
    </citation>
    <scope>NUCLEOTIDE SEQUENCE</scope>
    <source>
        <strain evidence="5">2189</strain>
    </source>
</reference>
<evidence type="ECO:0000313" key="6">
    <source>
        <dbReference type="Proteomes" id="UP000886847"/>
    </source>
</evidence>
<dbReference type="SUPFAM" id="SSF53448">
    <property type="entry name" value="Nucleotide-diphospho-sugar transferases"/>
    <property type="match status" value="1"/>
</dbReference>
<dbReference type="Proteomes" id="UP000886847">
    <property type="component" value="Unassembled WGS sequence"/>
</dbReference>
<evidence type="ECO:0000313" key="5">
    <source>
        <dbReference type="EMBL" id="HIX50412.1"/>
    </source>
</evidence>
<evidence type="ECO:0000256" key="3">
    <source>
        <dbReference type="ARBA" id="ARBA00022723"/>
    </source>
</evidence>
<dbReference type="GO" id="GO:0016757">
    <property type="term" value="F:glycosyltransferase activity"/>
    <property type="evidence" value="ECO:0007669"/>
    <property type="project" value="UniProtKB-KW"/>
</dbReference>
<dbReference type="InterPro" id="IPR029044">
    <property type="entry name" value="Nucleotide-diphossugar_trans"/>
</dbReference>
<sequence>MPPAKGAVSMESGRRDGRIKIYISGHKDCAAVQNEVFVPVQQKAIVRFLMDGTPEDRFMAAHANEYCELLTQYWAWKYDDADYYGFCHYRRYFEFNDAVKGSDARTVRRTYLNARTAAELGLADVPKIKQIVGQYDVTVPKPVNYYLYTVYWQWQSADTLHIRDLDTVMEIIRSEYPDYYPAAKSYLYGHYFYGCNMFVMRRELFLPYCEWLFAILRRFYERRDMAADGYSGEAMRTPGHLGERLFGIYLTWLMQQKRYTIGKRRTAVFENTQPPFAALPAFGGSAVTLFMPADAGSVALAAAALRSVADAASFERRYDVVMLTSGLVEQDRLKLRAVLHGRTNFSLRFFDADRFCDERGIASLSPAEKEAFCLLMLPHLFTQHSRAVWLDACVVALEDIAALYDADLGAGDCCAAVADVCLAGGINGHSEHLREYYRALGAACGAVAEPGVLVLNLPAMRAAYREQELYGYLHGSPEFPLRDALNYFCGGKIRFLEGAWNVVPEREGSERAVCCTFAPQKLYLAYRAAAQSPRLLHFSGSDRPWEDADSVWAHIFWRVSRETPYGEGLLAALCRSRPAKKEGNWFTRRAFPHGTRRRSLLHRIRRWFGRT</sequence>
<organism evidence="5 6">
    <name type="scientific">Candidatus Borkfalkia faecavium</name>
    <dbReference type="NCBI Taxonomy" id="2838508"/>
    <lineage>
        <taxon>Bacteria</taxon>
        <taxon>Bacillati</taxon>
        <taxon>Bacillota</taxon>
        <taxon>Clostridia</taxon>
        <taxon>Christensenellales</taxon>
        <taxon>Christensenellaceae</taxon>
        <taxon>Candidatus Borkfalkia</taxon>
    </lineage>
</organism>
<dbReference type="GO" id="GO:0046872">
    <property type="term" value="F:metal ion binding"/>
    <property type="evidence" value="ECO:0007669"/>
    <property type="project" value="UniProtKB-KW"/>
</dbReference>
<dbReference type="PANTHER" id="PTHR13778:SF47">
    <property type="entry name" value="LIPOPOLYSACCHARIDE 1,3-GALACTOSYLTRANSFERASE"/>
    <property type="match status" value="1"/>
</dbReference>
<comment type="caution">
    <text evidence="5">The sequence shown here is derived from an EMBL/GenBank/DDBJ whole genome shotgun (WGS) entry which is preliminary data.</text>
</comment>
<dbReference type="Gene3D" id="3.90.550.10">
    <property type="entry name" value="Spore Coat Polysaccharide Biosynthesis Protein SpsA, Chain A"/>
    <property type="match status" value="1"/>
</dbReference>
<dbReference type="PANTHER" id="PTHR13778">
    <property type="entry name" value="GLYCOSYLTRANSFERASE 8 DOMAIN-CONTAINING PROTEIN"/>
    <property type="match status" value="1"/>
</dbReference>
<dbReference type="AlphaFoldDB" id="A0A9D1W174"/>
<feature type="domain" description="DUF4422" evidence="4">
    <location>
        <begin position="20"/>
        <end position="251"/>
    </location>
</feature>